<dbReference type="HOGENOM" id="CLU_007733_1_0_11"/>
<dbReference type="NCBIfam" id="NF000825">
    <property type="entry name" value="PRK00068.1"/>
    <property type="match status" value="1"/>
</dbReference>
<feature type="region of interest" description="Disordered" evidence="5">
    <location>
        <begin position="908"/>
        <end position="938"/>
    </location>
</feature>
<feature type="transmembrane region" description="Helical" evidence="6">
    <location>
        <begin position="202"/>
        <end position="223"/>
    </location>
</feature>
<feature type="compositionally biased region" description="Low complexity" evidence="5">
    <location>
        <begin position="927"/>
        <end position="938"/>
    </location>
</feature>
<dbReference type="InterPro" id="IPR005372">
    <property type="entry name" value="UPF0182"/>
</dbReference>
<dbReference type="Proteomes" id="UP000002247">
    <property type="component" value="Chromosome"/>
</dbReference>
<accession>D6Z9G1</accession>
<dbReference type="KEGG" id="srt:Srot_2138"/>
<evidence type="ECO:0000313" key="7">
    <source>
        <dbReference type="EMBL" id="ADG98591.1"/>
    </source>
</evidence>
<keyword evidence="3 6" id="KW-1133">Transmembrane helix</keyword>
<evidence type="ECO:0000256" key="1">
    <source>
        <dbReference type="ARBA" id="ARBA00022475"/>
    </source>
</evidence>
<dbReference type="OrthoDB" id="9763654at2"/>
<keyword evidence="2 6" id="KW-0812">Transmembrane</keyword>
<dbReference type="PANTHER" id="PTHR39344">
    <property type="entry name" value="UPF0182 PROTEIN SLL1060"/>
    <property type="match status" value="1"/>
</dbReference>
<evidence type="ECO:0000256" key="4">
    <source>
        <dbReference type="ARBA" id="ARBA00023136"/>
    </source>
</evidence>
<evidence type="ECO:0000256" key="3">
    <source>
        <dbReference type="ARBA" id="ARBA00022989"/>
    </source>
</evidence>
<gene>
    <name evidence="7" type="ordered locus">Srot_2138</name>
</gene>
<feature type="transmembrane region" description="Helical" evidence="6">
    <location>
        <begin position="280"/>
        <end position="299"/>
    </location>
</feature>
<dbReference type="RefSeq" id="WP_013139041.1">
    <property type="nucleotide sequence ID" value="NC_014168.1"/>
</dbReference>
<dbReference type="GO" id="GO:0005576">
    <property type="term" value="C:extracellular region"/>
    <property type="evidence" value="ECO:0007669"/>
    <property type="project" value="TreeGrafter"/>
</dbReference>
<dbReference type="EMBL" id="CP001958">
    <property type="protein sequence ID" value="ADG98591.1"/>
    <property type="molecule type" value="Genomic_DNA"/>
</dbReference>
<keyword evidence="1" id="KW-1003">Cell membrane</keyword>
<feature type="transmembrane region" description="Helical" evidence="6">
    <location>
        <begin position="107"/>
        <end position="131"/>
    </location>
</feature>
<reference evidence="7 8" key="1">
    <citation type="journal article" date="2010" name="Stand. Genomic Sci.">
        <title>Complete genome sequence of Segniliparus rotundus type strain (CDC 1076).</title>
        <authorList>
            <person name="Sikorski J."/>
            <person name="Lapidus A."/>
            <person name="Copeland A."/>
            <person name="Misra M."/>
            <person name="Glavina Del Rio T."/>
            <person name="Nolan M."/>
            <person name="Lucas S."/>
            <person name="Chen F."/>
            <person name="Tice H."/>
            <person name="Cheng J.F."/>
            <person name="Jando M."/>
            <person name="Schneider S."/>
            <person name="Bruce D."/>
            <person name="Goodwin L."/>
            <person name="Pitluck S."/>
            <person name="Liolios K."/>
            <person name="Mikhailova N."/>
            <person name="Pati A."/>
            <person name="Ivanova N."/>
            <person name="Mavromatis K."/>
            <person name="Chen A."/>
            <person name="Palaniappan K."/>
            <person name="Chertkov O."/>
            <person name="Land M."/>
            <person name="Hauser L."/>
            <person name="Chang Y.J."/>
            <person name="Jeffries C.D."/>
            <person name="Brettin T."/>
            <person name="Detter J.C."/>
            <person name="Han C."/>
            <person name="Rohde M."/>
            <person name="Goker M."/>
            <person name="Bristow J."/>
            <person name="Eisen J.A."/>
            <person name="Markowitz V."/>
            <person name="Hugenholtz P."/>
            <person name="Kyrpides N.C."/>
            <person name="Klenk H.P."/>
        </authorList>
    </citation>
    <scope>NUCLEOTIDE SEQUENCE [LARGE SCALE GENOMIC DNA]</scope>
    <source>
        <strain evidence="8">ATCC BAA-972 / CDC 1076 / CIP 108378 / DSM 44985 / JCM 13578</strain>
    </source>
</reference>
<dbReference type="Pfam" id="PF03699">
    <property type="entry name" value="UPF0182"/>
    <property type="match status" value="1"/>
</dbReference>
<dbReference type="AlphaFoldDB" id="D6Z9G1"/>
<dbReference type="PANTHER" id="PTHR39344:SF1">
    <property type="entry name" value="UPF0182 PROTEIN SLL1060"/>
    <property type="match status" value="1"/>
</dbReference>
<protein>
    <submittedName>
        <fullName evidence="7">Uncharacterized protein</fullName>
    </submittedName>
</protein>
<feature type="compositionally biased region" description="Pro residues" evidence="5">
    <location>
        <begin position="915"/>
        <end position="926"/>
    </location>
</feature>
<feature type="transmembrane region" description="Helical" evidence="6">
    <location>
        <begin position="151"/>
        <end position="181"/>
    </location>
</feature>
<evidence type="ECO:0000256" key="2">
    <source>
        <dbReference type="ARBA" id="ARBA00022692"/>
    </source>
</evidence>
<keyword evidence="4 6" id="KW-0472">Membrane</keyword>
<dbReference type="STRING" id="640132.Srot_2138"/>
<dbReference type="GO" id="GO:0016020">
    <property type="term" value="C:membrane"/>
    <property type="evidence" value="ECO:0007669"/>
    <property type="project" value="InterPro"/>
</dbReference>
<dbReference type="eggNOG" id="COG1615">
    <property type="taxonomic scope" value="Bacteria"/>
</dbReference>
<evidence type="ECO:0000256" key="5">
    <source>
        <dbReference type="SAM" id="MobiDB-lite"/>
    </source>
</evidence>
<feature type="transmembrane region" description="Helical" evidence="6">
    <location>
        <begin position="254"/>
        <end position="273"/>
    </location>
</feature>
<feature type="transmembrane region" description="Helical" evidence="6">
    <location>
        <begin position="57"/>
        <end position="79"/>
    </location>
</feature>
<sequence length="1023" mass="112016">MSPRTVPRRVRAMSMIVGVLVVAAFVSLKLVGPYTDWLWFKELGQTSVFLTVLRVRAVAFLATSVLVGGLVFTSLWFAYRSRPMFIPVSAESPIARYRAVVENSVRLFGVGMPALFGMLAGFLMQANWPVIELYLHGSSFGVQDPQFHHDLGFYAFALPFYVFILGTLEVVAVVCFLANLVTHYLFDGIRPSRAGGMLTRAARVQLAVIAGIFFLLKAVGYWLDQYELLFSTRREALFNGAGYTDITAVLPAKLILTAIAMICAAAFFSAIVLRDLRVPALATALMVLSSVLVGMAWPATVQWLTATPNAREVEHDYIKRSIEATKLAFKLTEGDVKTVDWAAPQNKQEFAKSVQNDTNTLTHLRVLDPNLLSPTFTQLQRSRSFYGFPKQLALDRYQVDGQLRDYIVAVRELSSDNLTGNQANWQNRHLVYTHGNGFVAAPANQVNEQGDASPAQGQAPQGVTQGGLPVFAVSDLSNYTKDDPSVPPALRVSEPRVYYGPLIAASDPDYAIVGGPAQEYDQERAPWYSYRGAGGVPLGGFVNRFAFAVKYWELNFFRSEQITDSSKLLFVRNPRERVAKLAPWLTLDEKAYPAVVDGRIQWIVDGYTTLAQFPYSKPVSLRDATLDAQVSSAVRQSQLADQVSYIRNSVKATVDAYDGTVTLYQQDDKDPVLKAWMGVFPGLVKAKSQIPPQLAAHFRYPEDLFKVQRELLTRYHVDNPTVFFDQTAVWAVPLEPAGIGQSVGQANQPPYYMVASDPDPAHQGRASFQLTTVMTPQNQQYLAAHIAVASDPDDYGKIYIKQLPPSPQIPGPNNVANETRPTVSNDIGPRVNVVDPLYGNLLTVPVGDGGLLYLEPIYFQVKSRDAAFPLLYKVVVYFNGKIGFQSKVADALQDALGQAGINADLSAVATAQQPSSPPAQQPPPAQQSPEPAQQTKPQAQARLQALGQALDSAQQSLGSAQGAVETAKAKLDEAEKSGDFARIGQALANQQKAMDAYSAAVHAYQNAVVEFRKGVADLASLPN</sequence>
<organism evidence="7 8">
    <name type="scientific">Segniliparus rotundus (strain ATCC BAA-972 / CDC 1076 / CIP 108378 / DSM 44985 / JCM 13578)</name>
    <dbReference type="NCBI Taxonomy" id="640132"/>
    <lineage>
        <taxon>Bacteria</taxon>
        <taxon>Bacillati</taxon>
        <taxon>Actinomycetota</taxon>
        <taxon>Actinomycetes</taxon>
        <taxon>Mycobacteriales</taxon>
        <taxon>Segniliparaceae</taxon>
        <taxon>Segniliparus</taxon>
    </lineage>
</organism>
<evidence type="ECO:0000256" key="6">
    <source>
        <dbReference type="SAM" id="Phobius"/>
    </source>
</evidence>
<keyword evidence="8" id="KW-1185">Reference proteome</keyword>
<proteinExistence type="predicted"/>
<name>D6Z9G1_SEGRD</name>
<evidence type="ECO:0000313" key="8">
    <source>
        <dbReference type="Proteomes" id="UP000002247"/>
    </source>
</evidence>